<reference evidence="11 12" key="1">
    <citation type="submission" date="2019-02" db="EMBL/GenBank/DDBJ databases">
        <title>Deep-cultivation of Planctomycetes and their phenomic and genomic characterization uncovers novel biology.</title>
        <authorList>
            <person name="Wiegand S."/>
            <person name="Jogler M."/>
            <person name="Boedeker C."/>
            <person name="Pinto D."/>
            <person name="Vollmers J."/>
            <person name="Rivas-Marin E."/>
            <person name="Kohn T."/>
            <person name="Peeters S.H."/>
            <person name="Heuer A."/>
            <person name="Rast P."/>
            <person name="Oberbeckmann S."/>
            <person name="Bunk B."/>
            <person name="Jeske O."/>
            <person name="Meyerdierks A."/>
            <person name="Storesund J.E."/>
            <person name="Kallscheuer N."/>
            <person name="Luecker S."/>
            <person name="Lage O.M."/>
            <person name="Pohl T."/>
            <person name="Merkel B.J."/>
            <person name="Hornburger P."/>
            <person name="Mueller R.-W."/>
            <person name="Bruemmer F."/>
            <person name="Labrenz M."/>
            <person name="Spormann A.M."/>
            <person name="Op den Camp H."/>
            <person name="Overmann J."/>
            <person name="Amann R."/>
            <person name="Jetten M.S.M."/>
            <person name="Mascher T."/>
            <person name="Medema M.H."/>
            <person name="Devos D.P."/>
            <person name="Kaster A.-K."/>
            <person name="Ovreas L."/>
            <person name="Rohde M."/>
            <person name="Galperin M.Y."/>
            <person name="Jogler C."/>
        </authorList>
    </citation>
    <scope>NUCLEOTIDE SEQUENCE [LARGE SCALE GENOMIC DNA]</scope>
    <source>
        <strain evidence="11 12">Pla133</strain>
    </source>
</reference>
<dbReference type="InterPro" id="IPR002668">
    <property type="entry name" value="CNT_N_dom"/>
</dbReference>
<evidence type="ECO:0000256" key="7">
    <source>
        <dbReference type="SAM" id="Phobius"/>
    </source>
</evidence>
<dbReference type="PANTHER" id="PTHR10590">
    <property type="entry name" value="SODIUM/NUCLEOSIDE COTRANSPORTER"/>
    <property type="match status" value="1"/>
</dbReference>
<evidence type="ECO:0000259" key="8">
    <source>
        <dbReference type="Pfam" id="PF01773"/>
    </source>
</evidence>
<keyword evidence="6 7" id="KW-0472">Membrane</keyword>
<dbReference type="Proteomes" id="UP000316921">
    <property type="component" value="Chromosome"/>
</dbReference>
<dbReference type="InterPro" id="IPR011657">
    <property type="entry name" value="CNT_C_dom"/>
</dbReference>
<dbReference type="EMBL" id="CP036287">
    <property type="protein sequence ID" value="QDU65044.1"/>
    <property type="molecule type" value="Genomic_DNA"/>
</dbReference>
<feature type="transmembrane region" description="Helical" evidence="7">
    <location>
        <begin position="403"/>
        <end position="424"/>
    </location>
</feature>
<feature type="transmembrane region" description="Helical" evidence="7">
    <location>
        <begin position="128"/>
        <end position="156"/>
    </location>
</feature>
<dbReference type="InterPro" id="IPR011642">
    <property type="entry name" value="Gate_dom"/>
</dbReference>
<keyword evidence="4 7" id="KW-0812">Transmembrane</keyword>
<feature type="transmembrane region" description="Helical" evidence="7">
    <location>
        <begin position="29"/>
        <end position="47"/>
    </location>
</feature>
<proteinExistence type="inferred from homology"/>
<evidence type="ECO:0000259" key="9">
    <source>
        <dbReference type="Pfam" id="PF07662"/>
    </source>
</evidence>
<feature type="transmembrane region" description="Helical" evidence="7">
    <location>
        <begin position="97"/>
        <end position="122"/>
    </location>
</feature>
<evidence type="ECO:0000256" key="3">
    <source>
        <dbReference type="ARBA" id="ARBA00022475"/>
    </source>
</evidence>
<feature type="transmembrane region" description="Helical" evidence="7">
    <location>
        <begin position="177"/>
        <end position="199"/>
    </location>
</feature>
<feature type="transmembrane region" description="Helical" evidence="7">
    <location>
        <begin position="264"/>
        <end position="282"/>
    </location>
</feature>
<name>A0A518BDJ6_9BACT</name>
<evidence type="ECO:0000313" key="11">
    <source>
        <dbReference type="EMBL" id="QDU65044.1"/>
    </source>
</evidence>
<evidence type="ECO:0000256" key="4">
    <source>
        <dbReference type="ARBA" id="ARBA00022692"/>
    </source>
</evidence>
<comment type="similarity">
    <text evidence="2">Belongs to the concentrative nucleoside transporter (CNT) (TC 2.A.41) family.</text>
</comment>
<dbReference type="PANTHER" id="PTHR10590:SF4">
    <property type="entry name" value="SOLUTE CARRIER FAMILY 28 MEMBER 3"/>
    <property type="match status" value="1"/>
</dbReference>
<dbReference type="Pfam" id="PF07662">
    <property type="entry name" value="Nucleos_tra2_C"/>
    <property type="match status" value="1"/>
</dbReference>
<keyword evidence="3" id="KW-1003">Cell membrane</keyword>
<dbReference type="KEGG" id="pbap:Pla133_01070"/>
<evidence type="ECO:0000256" key="1">
    <source>
        <dbReference type="ARBA" id="ARBA00004651"/>
    </source>
</evidence>
<feature type="transmembrane region" description="Helical" evidence="7">
    <location>
        <begin position="294"/>
        <end position="314"/>
    </location>
</feature>
<dbReference type="Pfam" id="PF07670">
    <property type="entry name" value="Gate"/>
    <property type="match status" value="1"/>
</dbReference>
<dbReference type="RefSeq" id="WP_145061295.1">
    <property type="nucleotide sequence ID" value="NZ_CP036287.1"/>
</dbReference>
<organism evidence="11 12">
    <name type="scientific">Engelhardtia mirabilis</name>
    <dbReference type="NCBI Taxonomy" id="2528011"/>
    <lineage>
        <taxon>Bacteria</taxon>
        <taxon>Pseudomonadati</taxon>
        <taxon>Planctomycetota</taxon>
        <taxon>Planctomycetia</taxon>
        <taxon>Planctomycetia incertae sedis</taxon>
        <taxon>Engelhardtia</taxon>
    </lineage>
</organism>
<keyword evidence="5 7" id="KW-1133">Transmembrane helix</keyword>
<dbReference type="AlphaFoldDB" id="A0A518BDJ6"/>
<comment type="subcellular location">
    <subcellularLocation>
        <location evidence="1">Cell membrane</location>
        <topology evidence="1">Multi-pass membrane protein</topology>
    </subcellularLocation>
</comment>
<dbReference type="GO" id="GO:0015293">
    <property type="term" value="F:symporter activity"/>
    <property type="evidence" value="ECO:0007669"/>
    <property type="project" value="TreeGrafter"/>
</dbReference>
<sequence length="425" mass="44074">MLILRGLIGLVFFCLVAWALSSARRRFPWRAVLGGLAFQVVLAALLLGTSGGHRFFEGLADKFSWLISKAEPGAKLVFGVLADPQAMGEVFGPKAGFVFAFAGTGLAAILFFSALMAVLYHLGVMQVLIWLLAKVMSLVMGVSGAESMAVAANVFVGQTEAPLVVRPYIATMTQSELNALMTGGFATIAGSVLAVYMGILGPELGPHLLTASVLSAPAAFMIAKIIVPETETPVTSGSVELRIERSASNVIEAAANGTADGLKLWLNVIAMLIGFMGLVALADGLLAEISGNSVITTELSLSGIFGWVFAPVAWMMGIEGWADCQLVGSLLGTKIAVNEFVAFSVLEGMEPGSGAAAVLSPRSATMAAYALCGFANFASIGIQIGGIGALVPERRRDLAQLAFKAMLGGAIASWTTATVAGMFLS</sequence>
<accession>A0A518BDJ6</accession>
<keyword evidence="12" id="KW-1185">Reference proteome</keyword>
<dbReference type="GO" id="GO:0005886">
    <property type="term" value="C:plasma membrane"/>
    <property type="evidence" value="ECO:0007669"/>
    <property type="project" value="UniProtKB-SubCell"/>
</dbReference>
<dbReference type="InterPro" id="IPR008276">
    <property type="entry name" value="C_nuclsd_transpt"/>
</dbReference>
<dbReference type="GO" id="GO:0005337">
    <property type="term" value="F:nucleoside transmembrane transporter activity"/>
    <property type="evidence" value="ECO:0007669"/>
    <property type="project" value="InterPro"/>
</dbReference>
<evidence type="ECO:0000256" key="2">
    <source>
        <dbReference type="ARBA" id="ARBA00009033"/>
    </source>
</evidence>
<feature type="domain" description="Nucleoside transporter/FeoB GTPase Gate" evidence="10">
    <location>
        <begin position="108"/>
        <end position="202"/>
    </location>
</feature>
<dbReference type="Pfam" id="PF01773">
    <property type="entry name" value="Nucleos_tra2_N"/>
    <property type="match status" value="1"/>
</dbReference>
<evidence type="ECO:0000313" key="12">
    <source>
        <dbReference type="Proteomes" id="UP000316921"/>
    </source>
</evidence>
<feature type="transmembrane region" description="Helical" evidence="7">
    <location>
        <begin position="366"/>
        <end position="391"/>
    </location>
</feature>
<evidence type="ECO:0000256" key="6">
    <source>
        <dbReference type="ARBA" id="ARBA00023136"/>
    </source>
</evidence>
<evidence type="ECO:0000256" key="5">
    <source>
        <dbReference type="ARBA" id="ARBA00022989"/>
    </source>
</evidence>
<feature type="domain" description="Concentrative nucleoside transporter C-terminal" evidence="9">
    <location>
        <begin position="207"/>
        <end position="421"/>
    </location>
</feature>
<evidence type="ECO:0000259" key="10">
    <source>
        <dbReference type="Pfam" id="PF07670"/>
    </source>
</evidence>
<protein>
    <submittedName>
        <fullName evidence="11">Nucleoside permease NupX</fullName>
    </submittedName>
</protein>
<gene>
    <name evidence="11" type="primary">nupX</name>
    <name evidence="11" type="ORF">Pla133_01070</name>
</gene>
<feature type="domain" description="Concentrative nucleoside transporter N-terminal" evidence="8">
    <location>
        <begin position="8"/>
        <end position="79"/>
    </location>
</feature>